<evidence type="ECO:0000313" key="3">
    <source>
        <dbReference type="Proteomes" id="UP000663843"/>
    </source>
</evidence>
<keyword evidence="1" id="KW-1133">Transmembrane helix</keyword>
<proteinExistence type="predicted"/>
<dbReference type="AlphaFoldDB" id="A0A8H3CAJ7"/>
<feature type="transmembrane region" description="Helical" evidence="1">
    <location>
        <begin position="265"/>
        <end position="282"/>
    </location>
</feature>
<feature type="transmembrane region" description="Helical" evidence="1">
    <location>
        <begin position="206"/>
        <end position="229"/>
    </location>
</feature>
<keyword evidence="1" id="KW-0812">Transmembrane</keyword>
<feature type="transmembrane region" description="Helical" evidence="1">
    <location>
        <begin position="42"/>
        <end position="63"/>
    </location>
</feature>
<dbReference type="Proteomes" id="UP000663843">
    <property type="component" value="Unassembled WGS sequence"/>
</dbReference>
<keyword evidence="1" id="KW-0472">Membrane</keyword>
<feature type="transmembrane region" description="Helical" evidence="1">
    <location>
        <begin position="160"/>
        <end position="185"/>
    </location>
</feature>
<reference evidence="2" key="1">
    <citation type="submission" date="2021-01" db="EMBL/GenBank/DDBJ databases">
        <authorList>
            <person name="Kaushik A."/>
        </authorList>
    </citation>
    <scope>NUCLEOTIDE SEQUENCE</scope>
    <source>
        <strain evidence="2">AG2-2IIIB</strain>
    </source>
</reference>
<feature type="transmembrane region" description="Helical" evidence="1">
    <location>
        <begin position="6"/>
        <end position="30"/>
    </location>
</feature>
<feature type="transmembrane region" description="Helical" evidence="1">
    <location>
        <begin position="324"/>
        <end position="350"/>
    </location>
</feature>
<dbReference type="EMBL" id="CAJMWT010003748">
    <property type="protein sequence ID" value="CAE6478168.1"/>
    <property type="molecule type" value="Genomic_DNA"/>
</dbReference>
<protein>
    <submittedName>
        <fullName evidence="2">Uncharacterized protein</fullName>
    </submittedName>
</protein>
<organism evidence="2 3">
    <name type="scientific">Rhizoctonia solani</name>
    <dbReference type="NCBI Taxonomy" id="456999"/>
    <lineage>
        <taxon>Eukaryota</taxon>
        <taxon>Fungi</taxon>
        <taxon>Dikarya</taxon>
        <taxon>Basidiomycota</taxon>
        <taxon>Agaricomycotina</taxon>
        <taxon>Agaricomycetes</taxon>
        <taxon>Cantharellales</taxon>
        <taxon>Ceratobasidiaceae</taxon>
        <taxon>Rhizoctonia</taxon>
    </lineage>
</organism>
<accession>A0A8H3CAJ7</accession>
<sequence>MVASPIIARGIFASYFLLILSLFSIILGSLRRRISNIGHVPPSAYVFGALMVGSFYHTWYYMIKFLLWSFHDFESHHPNVESSALDRLTQWLMGTDLFEQAWRRVCEGPLNWWWSEQLCILTVGVWTTFLFTQGTRYPGIPSPPHEISPFARSQRRIPFVWAYMLLGQVVAISVASNLFFAALVLHDSPSERKSKSKSKSPSHTALVPARVYLPILLSHLTILLSPTVAQPDSKWFLPNLLTMHLLIVLPLVLSRSPTTSQNNPSLCTFYLILAALALVPRAQTYLSFPYQDIPSLARQLWATLYSHPAQSSIGFDVVWTTASFGVYCAMVGGLGLGLVGLVSPGLALYLDSDHHDY</sequence>
<feature type="transmembrane region" description="Helical" evidence="1">
    <location>
        <begin position="235"/>
        <end position="253"/>
    </location>
</feature>
<evidence type="ECO:0000313" key="2">
    <source>
        <dbReference type="EMBL" id="CAE6478168.1"/>
    </source>
</evidence>
<gene>
    <name evidence="2" type="ORF">RDB_LOCUS114465</name>
</gene>
<evidence type="ECO:0000256" key="1">
    <source>
        <dbReference type="SAM" id="Phobius"/>
    </source>
</evidence>
<comment type="caution">
    <text evidence="2">The sequence shown here is derived from an EMBL/GenBank/DDBJ whole genome shotgun (WGS) entry which is preliminary data.</text>
</comment>
<name>A0A8H3CAJ7_9AGAM</name>